<dbReference type="Pfam" id="PF20029">
    <property type="entry name" value="DUF6436"/>
    <property type="match status" value="1"/>
</dbReference>
<comment type="caution">
    <text evidence="2">The sequence shown here is derived from an EMBL/GenBank/DDBJ whole genome shotgun (WGS) entry which is preliminary data.</text>
</comment>
<dbReference type="InterPro" id="IPR045494">
    <property type="entry name" value="DUF6436"/>
</dbReference>
<name>A0A1X1A6S3_PSEPU</name>
<gene>
    <name evidence="2" type="ORF">B7H17_00820</name>
</gene>
<sequence length="187" mass="20119">MPIRKTLLTTLALLLCAAALWWAYASFQARYLRPFDNQATLFEGGQLQLPPELAGPGPIRVVHFWDPACPCNVGNQQHLGELVEHFAPQGVSFHVVQKAGSHGQLPANLTGLKPLALLPGSERTPASPAVAIWDREGRLAYFGPYSEGAVCNASNSFVEPILKALLEGRSVNASNTLAQGCYCPWAG</sequence>
<protein>
    <submittedName>
        <fullName evidence="2">Thiol-disulfide isomerase</fullName>
    </submittedName>
</protein>
<dbReference type="OrthoDB" id="8897581at2"/>
<dbReference type="EMBL" id="NBWC01000002">
    <property type="protein sequence ID" value="ORL67633.1"/>
    <property type="molecule type" value="Genomic_DNA"/>
</dbReference>
<dbReference type="InterPro" id="IPR036249">
    <property type="entry name" value="Thioredoxin-like_sf"/>
</dbReference>
<evidence type="ECO:0000313" key="3">
    <source>
        <dbReference type="Proteomes" id="UP000193675"/>
    </source>
</evidence>
<dbReference type="GO" id="GO:0016853">
    <property type="term" value="F:isomerase activity"/>
    <property type="evidence" value="ECO:0007669"/>
    <property type="project" value="UniProtKB-KW"/>
</dbReference>
<dbReference type="RefSeq" id="WP_084853723.1">
    <property type="nucleotide sequence ID" value="NZ_JAOTEI010000030.1"/>
</dbReference>
<dbReference type="SUPFAM" id="SSF52833">
    <property type="entry name" value="Thioredoxin-like"/>
    <property type="match status" value="1"/>
</dbReference>
<proteinExistence type="predicted"/>
<evidence type="ECO:0000259" key="1">
    <source>
        <dbReference type="Pfam" id="PF20029"/>
    </source>
</evidence>
<accession>A0A1X1A6S3</accession>
<feature type="domain" description="DUF6436" evidence="1">
    <location>
        <begin position="39"/>
        <end position="185"/>
    </location>
</feature>
<dbReference type="AlphaFoldDB" id="A0A1X1A6S3"/>
<keyword evidence="2" id="KW-0413">Isomerase</keyword>
<organism evidence="2 3">
    <name type="scientific">Pseudomonas putida</name>
    <name type="common">Arthrobacter siderocapsulatus</name>
    <dbReference type="NCBI Taxonomy" id="303"/>
    <lineage>
        <taxon>Bacteria</taxon>
        <taxon>Pseudomonadati</taxon>
        <taxon>Pseudomonadota</taxon>
        <taxon>Gammaproteobacteria</taxon>
        <taxon>Pseudomonadales</taxon>
        <taxon>Pseudomonadaceae</taxon>
        <taxon>Pseudomonas</taxon>
    </lineage>
</organism>
<evidence type="ECO:0000313" key="2">
    <source>
        <dbReference type="EMBL" id="ORL67633.1"/>
    </source>
</evidence>
<reference evidence="2 3" key="1">
    <citation type="submission" date="2017-04" db="EMBL/GenBank/DDBJ databases">
        <title>Presence of VIM-2 positive Pseudomonas species in chickens and their surrounding environment.</title>
        <authorList>
            <person name="Zhang R."/>
        </authorList>
    </citation>
    <scope>NUCLEOTIDE SEQUENCE [LARGE SCALE GENOMIC DNA]</scope>
    <source>
        <strain evidence="2 3">DZ-C18</strain>
    </source>
</reference>
<dbReference type="Proteomes" id="UP000193675">
    <property type="component" value="Unassembled WGS sequence"/>
</dbReference>